<comment type="caution">
    <text evidence="2">The sequence shown here is derived from an EMBL/GenBank/DDBJ whole genome shotgun (WGS) entry which is preliminary data.</text>
</comment>
<accession>A0A1G2HDF5</accession>
<feature type="domain" description="Glycosyl transferase family 1" evidence="1">
    <location>
        <begin position="2"/>
        <end position="69"/>
    </location>
</feature>
<sequence>MLLVTSNYEGFGRMFIEAASVGCPIITTDVGIARELILDDESSFICPVGNELCITKNIARLIEHESVRRVYALKLEARAGNIVTTDEQSYLDRYKASWEYCL</sequence>
<dbReference type="SUPFAM" id="SSF53756">
    <property type="entry name" value="UDP-Glycosyltransferase/glycogen phosphorylase"/>
    <property type="match status" value="1"/>
</dbReference>
<dbReference type="Gene3D" id="3.40.50.2000">
    <property type="entry name" value="Glycogen Phosphorylase B"/>
    <property type="match status" value="1"/>
</dbReference>
<dbReference type="GO" id="GO:0016757">
    <property type="term" value="F:glycosyltransferase activity"/>
    <property type="evidence" value="ECO:0007669"/>
    <property type="project" value="InterPro"/>
</dbReference>
<dbReference type="Proteomes" id="UP000178835">
    <property type="component" value="Unassembled WGS sequence"/>
</dbReference>
<gene>
    <name evidence="2" type="ORF">A2919_00175</name>
</gene>
<reference evidence="2 3" key="1">
    <citation type="journal article" date="2016" name="Nat. Commun.">
        <title>Thousands of microbial genomes shed light on interconnected biogeochemical processes in an aquifer system.</title>
        <authorList>
            <person name="Anantharaman K."/>
            <person name="Brown C.T."/>
            <person name="Hug L.A."/>
            <person name="Sharon I."/>
            <person name="Castelle C.J."/>
            <person name="Probst A.J."/>
            <person name="Thomas B.C."/>
            <person name="Singh A."/>
            <person name="Wilkins M.J."/>
            <person name="Karaoz U."/>
            <person name="Brodie E.L."/>
            <person name="Williams K.H."/>
            <person name="Hubbard S.S."/>
            <person name="Banfield J.F."/>
        </authorList>
    </citation>
    <scope>NUCLEOTIDE SEQUENCE [LARGE SCALE GENOMIC DNA]</scope>
</reference>
<dbReference type="InterPro" id="IPR001296">
    <property type="entry name" value="Glyco_trans_1"/>
</dbReference>
<dbReference type="PANTHER" id="PTHR12526">
    <property type="entry name" value="GLYCOSYLTRANSFERASE"/>
    <property type="match status" value="1"/>
</dbReference>
<name>A0A1G2HDF5_9BACT</name>
<protein>
    <recommendedName>
        <fullName evidence="1">Glycosyl transferase family 1 domain-containing protein</fullName>
    </recommendedName>
</protein>
<dbReference type="Pfam" id="PF00534">
    <property type="entry name" value="Glycos_transf_1"/>
    <property type="match status" value="1"/>
</dbReference>
<evidence type="ECO:0000259" key="1">
    <source>
        <dbReference type="Pfam" id="PF00534"/>
    </source>
</evidence>
<evidence type="ECO:0000313" key="3">
    <source>
        <dbReference type="Proteomes" id="UP000178835"/>
    </source>
</evidence>
<evidence type="ECO:0000313" key="2">
    <source>
        <dbReference type="EMBL" id="OGZ60527.1"/>
    </source>
</evidence>
<organism evidence="2 3">
    <name type="scientific">Candidatus Spechtbacteria bacterium RIFCSPLOWO2_01_FULL_43_12</name>
    <dbReference type="NCBI Taxonomy" id="1802162"/>
    <lineage>
        <taxon>Bacteria</taxon>
        <taxon>Candidatus Spechtiibacteriota</taxon>
    </lineage>
</organism>
<dbReference type="EMBL" id="MHOH01000018">
    <property type="protein sequence ID" value="OGZ60527.1"/>
    <property type="molecule type" value="Genomic_DNA"/>
</dbReference>
<proteinExistence type="predicted"/>
<dbReference type="AlphaFoldDB" id="A0A1G2HDF5"/>